<keyword evidence="2" id="KW-1003">Cell membrane</keyword>
<feature type="transmembrane region" description="Helical" evidence="6">
    <location>
        <begin position="119"/>
        <end position="138"/>
    </location>
</feature>
<proteinExistence type="predicted"/>
<organism evidence="8 9">
    <name type="scientific">Mycoplasmopsis mustelae</name>
    <dbReference type="NCBI Taxonomy" id="171289"/>
    <lineage>
        <taxon>Bacteria</taxon>
        <taxon>Bacillati</taxon>
        <taxon>Mycoplasmatota</taxon>
        <taxon>Mycoplasmoidales</taxon>
        <taxon>Metamycoplasmataceae</taxon>
        <taxon>Mycoplasmopsis</taxon>
    </lineage>
</organism>
<evidence type="ECO:0000256" key="3">
    <source>
        <dbReference type="ARBA" id="ARBA00022692"/>
    </source>
</evidence>
<protein>
    <submittedName>
        <fullName evidence="8">Uncharacterized membrane-anchored protein YitT (DUF2179 family)</fullName>
    </submittedName>
</protein>
<dbReference type="PANTHER" id="PTHR33545:SF5">
    <property type="entry name" value="UPF0750 MEMBRANE PROTEIN YITT"/>
    <property type="match status" value="1"/>
</dbReference>
<evidence type="ECO:0000256" key="4">
    <source>
        <dbReference type="ARBA" id="ARBA00022989"/>
    </source>
</evidence>
<feature type="transmembrane region" description="Helical" evidence="6">
    <location>
        <begin position="340"/>
        <end position="361"/>
    </location>
</feature>
<sequence>MSQENIDSNQENKINLENLDPAINEAEKIHKNKSFVSKLSSKALNEEIGQLLVGEDQNKTRLVKKNTIYKRTKMANFGLKLSNFYSQMPTWKLLSITIITAIVFGVISVFLVKNVGIYNFGLAAFGQAFSRLLVVLLSEGSVSLVIRNLLDQFVFWLAYIILSIPIFIFGYKKIGKSFSDLTVLFLVVSSVVSFSLGFIPKIGNVYLIGDFSNTEIQKSLTNWQKPLSGIIPLNWKDGGNIIALFIFAIVYGYLLAWIFAIIQIIGGTAGVTGIIGEWYSNTKQKSFGSISGYINIIIVLIGVLIGSWLPGSLLLDGVSKNPGNLSAEKLSQINSLKWSFQLYLSPNFVATILSNIVYIIILNKLYPKFKLVRVEIYSMNMSLEIARKIKRDKKIVTGVSLFKAKGGYSKNDIDVVTSITLFRQVNRIIKDVRKIDPDAFISISNVTSIDGYIYLPQDKF</sequence>
<dbReference type="PRINTS" id="PR00173">
    <property type="entry name" value="EDTRNSPORT"/>
</dbReference>
<evidence type="ECO:0000256" key="1">
    <source>
        <dbReference type="ARBA" id="ARBA00004651"/>
    </source>
</evidence>
<comment type="subcellular location">
    <subcellularLocation>
        <location evidence="1">Cell membrane</location>
        <topology evidence="1">Multi-pass membrane protein</topology>
    </subcellularLocation>
</comment>
<dbReference type="OrthoDB" id="400763at2"/>
<accession>A0A4R7UCN0</accession>
<feature type="transmembrane region" description="Helical" evidence="6">
    <location>
        <begin position="242"/>
        <end position="275"/>
    </location>
</feature>
<dbReference type="CDD" id="cd16380">
    <property type="entry name" value="YitT_C"/>
    <property type="match status" value="1"/>
</dbReference>
<dbReference type="EMBL" id="SOCN01000005">
    <property type="protein sequence ID" value="TDV22854.1"/>
    <property type="molecule type" value="Genomic_DNA"/>
</dbReference>
<keyword evidence="4 6" id="KW-1133">Transmembrane helix</keyword>
<evidence type="ECO:0000256" key="5">
    <source>
        <dbReference type="ARBA" id="ARBA00023136"/>
    </source>
</evidence>
<dbReference type="Gene3D" id="3.30.70.120">
    <property type="match status" value="1"/>
</dbReference>
<feature type="transmembrane region" description="Helical" evidence="6">
    <location>
        <begin position="93"/>
        <end position="112"/>
    </location>
</feature>
<evidence type="ECO:0000313" key="9">
    <source>
        <dbReference type="Proteomes" id="UP000295757"/>
    </source>
</evidence>
<dbReference type="InterPro" id="IPR015867">
    <property type="entry name" value="N-reg_PII/ATP_PRibTrfase_C"/>
</dbReference>
<evidence type="ECO:0000259" key="7">
    <source>
        <dbReference type="Pfam" id="PF10035"/>
    </source>
</evidence>
<name>A0A4R7UCN0_9BACT</name>
<gene>
    <name evidence="8" type="ORF">BCF59_0700</name>
</gene>
<evidence type="ECO:0000256" key="2">
    <source>
        <dbReference type="ARBA" id="ARBA00022475"/>
    </source>
</evidence>
<dbReference type="Pfam" id="PF10035">
    <property type="entry name" value="DUF2179"/>
    <property type="match status" value="1"/>
</dbReference>
<feature type="transmembrane region" description="Helical" evidence="6">
    <location>
        <begin position="153"/>
        <end position="171"/>
    </location>
</feature>
<dbReference type="GO" id="GO:0005886">
    <property type="term" value="C:plasma membrane"/>
    <property type="evidence" value="ECO:0007669"/>
    <property type="project" value="UniProtKB-SubCell"/>
</dbReference>
<evidence type="ECO:0000256" key="6">
    <source>
        <dbReference type="SAM" id="Phobius"/>
    </source>
</evidence>
<evidence type="ECO:0000313" key="8">
    <source>
        <dbReference type="EMBL" id="TDV22854.1"/>
    </source>
</evidence>
<dbReference type="InterPro" id="IPR051461">
    <property type="entry name" value="UPF0750_membrane"/>
</dbReference>
<feature type="transmembrane region" description="Helical" evidence="6">
    <location>
        <begin position="183"/>
        <end position="203"/>
    </location>
</feature>
<dbReference type="AlphaFoldDB" id="A0A4R7UCN0"/>
<dbReference type="Proteomes" id="UP000295757">
    <property type="component" value="Unassembled WGS sequence"/>
</dbReference>
<keyword evidence="5 6" id="KW-0472">Membrane</keyword>
<feature type="transmembrane region" description="Helical" evidence="6">
    <location>
        <begin position="287"/>
        <end position="309"/>
    </location>
</feature>
<dbReference type="RefSeq" id="WP_134111259.1">
    <property type="nucleotide sequence ID" value="NZ_SOCN01000005.1"/>
</dbReference>
<feature type="domain" description="DUF2179" evidence="7">
    <location>
        <begin position="398"/>
        <end position="451"/>
    </location>
</feature>
<keyword evidence="9" id="KW-1185">Reference proteome</keyword>
<reference evidence="8 9" key="1">
    <citation type="submission" date="2019-03" db="EMBL/GenBank/DDBJ databases">
        <title>Genomic Encyclopedia of Archaeal and Bacterial Type Strains, Phase II (KMG-II): from individual species to whole genera.</title>
        <authorList>
            <person name="Goeker M."/>
        </authorList>
    </citation>
    <scope>NUCLEOTIDE SEQUENCE [LARGE SCALE GENOMIC DNA]</scope>
    <source>
        <strain evidence="8 9">ATCC 35214</strain>
    </source>
</reference>
<comment type="caution">
    <text evidence="8">The sequence shown here is derived from an EMBL/GenBank/DDBJ whole genome shotgun (WGS) entry which is preliminary data.</text>
</comment>
<dbReference type="PANTHER" id="PTHR33545">
    <property type="entry name" value="UPF0750 MEMBRANE PROTEIN YITT-RELATED"/>
    <property type="match status" value="1"/>
</dbReference>
<keyword evidence="3 6" id="KW-0812">Transmembrane</keyword>
<dbReference type="InterPro" id="IPR019264">
    <property type="entry name" value="DUF2179"/>
</dbReference>